<dbReference type="GO" id="GO:0003677">
    <property type="term" value="F:DNA binding"/>
    <property type="evidence" value="ECO:0007669"/>
    <property type="project" value="UniProtKB-KW"/>
</dbReference>
<dbReference type="CDD" id="cd12148">
    <property type="entry name" value="fungal_TF_MHR"/>
    <property type="match status" value="1"/>
</dbReference>
<evidence type="ECO:0000256" key="1">
    <source>
        <dbReference type="ARBA" id="ARBA00004123"/>
    </source>
</evidence>
<gene>
    <name evidence="11" type="ORF">J8A68_000293</name>
</gene>
<feature type="compositionally biased region" description="Basic residues" evidence="9">
    <location>
        <begin position="63"/>
        <end position="77"/>
    </location>
</feature>
<name>A0A8J5QIC5_9ASCO</name>
<dbReference type="PANTHER" id="PTHR31668:SF18">
    <property type="entry name" value="MALTOSE FERMENTATION REGULATORY PROTEIN MAL13-RELATED"/>
    <property type="match status" value="1"/>
</dbReference>
<dbReference type="CDD" id="cd00067">
    <property type="entry name" value="GAL4"/>
    <property type="match status" value="1"/>
</dbReference>
<evidence type="ECO:0000313" key="12">
    <source>
        <dbReference type="Proteomes" id="UP000694255"/>
    </source>
</evidence>
<dbReference type="Proteomes" id="UP000694255">
    <property type="component" value="Unassembled WGS sequence"/>
</dbReference>
<dbReference type="AlphaFoldDB" id="A0A8J5QIC5"/>
<dbReference type="InterPro" id="IPR007219">
    <property type="entry name" value="XnlR_reg_dom"/>
</dbReference>
<dbReference type="SMART" id="SM00066">
    <property type="entry name" value="GAL4"/>
    <property type="match status" value="1"/>
</dbReference>
<dbReference type="PANTHER" id="PTHR31668">
    <property type="entry name" value="GLUCOSE TRANSPORT TRANSCRIPTION REGULATOR RGT1-RELATED-RELATED"/>
    <property type="match status" value="1"/>
</dbReference>
<evidence type="ECO:0000256" key="8">
    <source>
        <dbReference type="ARBA" id="ARBA00023242"/>
    </source>
</evidence>
<feature type="compositionally biased region" description="Polar residues" evidence="9">
    <location>
        <begin position="159"/>
        <end position="178"/>
    </location>
</feature>
<dbReference type="InterPro" id="IPR050797">
    <property type="entry name" value="Carb_Metab_Trans_Reg"/>
</dbReference>
<feature type="compositionally biased region" description="Basic and acidic residues" evidence="9">
    <location>
        <begin position="78"/>
        <end position="91"/>
    </location>
</feature>
<dbReference type="GeneID" id="73467094"/>
<feature type="region of interest" description="Disordered" evidence="9">
    <location>
        <begin position="157"/>
        <end position="202"/>
    </location>
</feature>
<feature type="compositionally biased region" description="Low complexity" evidence="9">
    <location>
        <begin position="105"/>
        <end position="117"/>
    </location>
</feature>
<comment type="caution">
    <text evidence="11">The sequence shown here is derived from an EMBL/GenBank/DDBJ whole genome shotgun (WGS) entry which is preliminary data.</text>
</comment>
<dbReference type="GO" id="GO:0000981">
    <property type="term" value="F:DNA-binding transcription factor activity, RNA polymerase II-specific"/>
    <property type="evidence" value="ECO:0007669"/>
    <property type="project" value="InterPro"/>
</dbReference>
<comment type="subcellular location">
    <subcellularLocation>
        <location evidence="1">Nucleus</location>
    </subcellularLocation>
</comment>
<keyword evidence="6" id="KW-0238">DNA-binding</keyword>
<feature type="region of interest" description="Disordered" evidence="9">
    <location>
        <begin position="1"/>
        <end position="26"/>
    </location>
</feature>
<evidence type="ECO:0000256" key="4">
    <source>
        <dbReference type="ARBA" id="ARBA00022833"/>
    </source>
</evidence>
<keyword evidence="5" id="KW-0805">Transcription regulation</keyword>
<dbReference type="EMBL" id="JAGSYN010000037">
    <property type="protein sequence ID" value="KAG7666164.1"/>
    <property type="molecule type" value="Genomic_DNA"/>
</dbReference>
<evidence type="ECO:0000256" key="3">
    <source>
        <dbReference type="ARBA" id="ARBA00022723"/>
    </source>
</evidence>
<dbReference type="GO" id="GO:0005634">
    <property type="term" value="C:nucleus"/>
    <property type="evidence" value="ECO:0007669"/>
    <property type="project" value="UniProtKB-SubCell"/>
</dbReference>
<feature type="region of interest" description="Disordered" evidence="9">
    <location>
        <begin position="63"/>
        <end position="117"/>
    </location>
</feature>
<dbReference type="GO" id="GO:0006351">
    <property type="term" value="P:DNA-templated transcription"/>
    <property type="evidence" value="ECO:0007669"/>
    <property type="project" value="InterPro"/>
</dbReference>
<feature type="domain" description="Zn(2)-C6 fungal-type" evidence="10">
    <location>
        <begin position="32"/>
        <end position="61"/>
    </location>
</feature>
<dbReference type="RefSeq" id="XP_049266396.1">
    <property type="nucleotide sequence ID" value="XM_049406757.1"/>
</dbReference>
<evidence type="ECO:0000256" key="6">
    <source>
        <dbReference type="ARBA" id="ARBA00023125"/>
    </source>
</evidence>
<keyword evidence="4" id="KW-0862">Zinc</keyword>
<evidence type="ECO:0000313" key="11">
    <source>
        <dbReference type="EMBL" id="KAG7666164.1"/>
    </source>
</evidence>
<comment type="similarity">
    <text evidence="2">Belongs to the MAL13 family.</text>
</comment>
<proteinExistence type="inferred from homology"/>
<evidence type="ECO:0000256" key="7">
    <source>
        <dbReference type="ARBA" id="ARBA00023163"/>
    </source>
</evidence>
<keyword evidence="7" id="KW-0804">Transcription</keyword>
<dbReference type="GO" id="GO:0008270">
    <property type="term" value="F:zinc ion binding"/>
    <property type="evidence" value="ECO:0007669"/>
    <property type="project" value="InterPro"/>
</dbReference>
<feature type="compositionally biased region" description="Polar residues" evidence="9">
    <location>
        <begin position="8"/>
        <end position="22"/>
    </location>
</feature>
<dbReference type="OrthoDB" id="2740448at2759"/>
<evidence type="ECO:0000256" key="5">
    <source>
        <dbReference type="ARBA" id="ARBA00023015"/>
    </source>
</evidence>
<reference evidence="11 12" key="1">
    <citation type="journal article" date="2021" name="DNA Res.">
        <title>Genome analysis of Candida subhashii reveals its hybrid nature and dual mitochondrial genome conformations.</title>
        <authorList>
            <person name="Mixao V."/>
            <person name="Hegedusova E."/>
            <person name="Saus E."/>
            <person name="Pryszcz L.P."/>
            <person name="Cillingova A."/>
            <person name="Nosek J."/>
            <person name="Gabaldon T."/>
        </authorList>
    </citation>
    <scope>NUCLEOTIDE SEQUENCE [LARGE SCALE GENOMIC DNA]</scope>
    <source>
        <strain evidence="11 12">CBS 10753</strain>
    </source>
</reference>
<keyword evidence="3" id="KW-0479">Metal-binding</keyword>
<dbReference type="Pfam" id="PF04082">
    <property type="entry name" value="Fungal_trans"/>
    <property type="match status" value="1"/>
</dbReference>
<feature type="region of interest" description="Disordered" evidence="9">
    <location>
        <begin position="692"/>
        <end position="716"/>
    </location>
</feature>
<accession>A0A8J5QIC5</accession>
<organism evidence="11 12">
    <name type="scientific">[Candida] subhashii</name>
    <dbReference type="NCBI Taxonomy" id="561895"/>
    <lineage>
        <taxon>Eukaryota</taxon>
        <taxon>Fungi</taxon>
        <taxon>Dikarya</taxon>
        <taxon>Ascomycota</taxon>
        <taxon>Saccharomycotina</taxon>
        <taxon>Pichiomycetes</taxon>
        <taxon>Debaryomycetaceae</taxon>
        <taxon>Spathaspora</taxon>
    </lineage>
</organism>
<protein>
    <recommendedName>
        <fullName evidence="10">Zn(2)-C6 fungal-type domain-containing protein</fullName>
    </recommendedName>
</protein>
<evidence type="ECO:0000259" key="10">
    <source>
        <dbReference type="PROSITE" id="PS50048"/>
    </source>
</evidence>
<sequence>MDNGYVGSVTSSINTGSPNTVRTGKRSKYTTPCDLCSVRRIRCSEVRPCLGCIKRGVECTNNRIKKKSGPKGKRKKRGTTDTEKESPRYDDYEASAQPQNDFTSPMNQPMISPPQQQQQYILEHPPMGSFQPPPMSFVQASVSMATNGTSRTLFEDAAMSSQRTSVASSQYEPSSAGPSYQPKKNPFYNKEPSPPTATTTDSPLLASLASSSLPSSPESIKVSPTEAQILIFNYPLEIILKYLDIYHKMFYGIWPVINISNLISKLIATGDFSHMDLEGSIVYTQALSICGAISKQVTFLTEHAKLIQNGINAELCIKECVRAREEFNHKLKPDVNVMIVSLFLYEYYINTPDGTKLAMLYLREAISIAQILELHDPNTYMTMSIQESHQLRKMYYMLMITERYMCIEDGLPVILDACIPFPTLEDEEYPDLLTGFTELLKLFSVPDRSFFDKMAKLKKLSNNLEYLQNFLHDPNTVPTESWLVDVDKRLDAIKVVNFISDIQKVNILLSKHWMKSLTWHIAYKNGLLRQNDINSDQYPHNNPDDETNCLSLAYPKTIAYDFLSSVSNLPIFAFESNGPGVVVKLLEIAHGLADSINDLSLIKGESFNPLPVQDAMNSIFTLVAKFKTEVTLPTDLYRRIETMVNNFSVPRPLGYFEELDSDDSNSPYSRFKDTFTHNDFIHKLTDEVFGGGDGYHPAGSSSNSSSSNGQNHNENIFPFSDMELETNDPREVYAMITSRLTPAQMESFENWLTSVPSTTMSSAAPSPRFTTIG</sequence>
<dbReference type="PROSITE" id="PS00463">
    <property type="entry name" value="ZN2_CY6_FUNGAL_1"/>
    <property type="match status" value="1"/>
</dbReference>
<evidence type="ECO:0000256" key="2">
    <source>
        <dbReference type="ARBA" id="ARBA00009382"/>
    </source>
</evidence>
<keyword evidence="8" id="KW-0539">Nucleus</keyword>
<evidence type="ECO:0000256" key="9">
    <source>
        <dbReference type="SAM" id="MobiDB-lite"/>
    </source>
</evidence>
<keyword evidence="12" id="KW-1185">Reference proteome</keyword>
<dbReference type="PROSITE" id="PS50048">
    <property type="entry name" value="ZN2_CY6_FUNGAL_2"/>
    <property type="match status" value="1"/>
</dbReference>
<dbReference type="InterPro" id="IPR001138">
    <property type="entry name" value="Zn2Cys6_DnaBD"/>
</dbReference>
<dbReference type="Pfam" id="PF00172">
    <property type="entry name" value="Zn_clus"/>
    <property type="match status" value="1"/>
</dbReference>